<dbReference type="InterPro" id="IPR011990">
    <property type="entry name" value="TPR-like_helical_dom_sf"/>
</dbReference>
<dbReference type="Gene3D" id="1.25.40.10">
    <property type="entry name" value="Tetratricopeptide repeat domain"/>
    <property type="match status" value="2"/>
</dbReference>
<dbReference type="OrthoDB" id="185373at2759"/>
<accession>A0A165HEZ0</accession>
<protein>
    <recommendedName>
        <fullName evidence="4">PROP1-like PPR domain-containing protein</fullName>
    </recommendedName>
</protein>
<keyword evidence="1" id="KW-0677">Repeat</keyword>
<evidence type="ECO:0000256" key="1">
    <source>
        <dbReference type="ARBA" id="ARBA00022737"/>
    </source>
</evidence>
<dbReference type="PROSITE" id="PS51375">
    <property type="entry name" value="PPR"/>
    <property type="match status" value="2"/>
</dbReference>
<dbReference type="NCBIfam" id="TIGR00756">
    <property type="entry name" value="PPR"/>
    <property type="match status" value="1"/>
</dbReference>
<dbReference type="SUPFAM" id="SSF48452">
    <property type="entry name" value="TPR-like"/>
    <property type="match status" value="1"/>
</dbReference>
<feature type="repeat" description="PPR" evidence="2">
    <location>
        <begin position="740"/>
        <end position="775"/>
    </location>
</feature>
<dbReference type="Proteomes" id="UP000076632">
    <property type="component" value="Unassembled WGS sequence"/>
</dbReference>
<dbReference type="InParanoid" id="A0A165HEZ0"/>
<dbReference type="Pfam" id="PF17177">
    <property type="entry name" value="PPR_long"/>
    <property type="match status" value="1"/>
</dbReference>
<dbReference type="GO" id="GO:0003729">
    <property type="term" value="F:mRNA binding"/>
    <property type="evidence" value="ECO:0007669"/>
    <property type="project" value="TreeGrafter"/>
</dbReference>
<feature type="domain" description="PROP1-like PPR" evidence="4">
    <location>
        <begin position="720"/>
        <end position="826"/>
    </location>
</feature>
<dbReference type="GeneID" id="28897486"/>
<evidence type="ECO:0000259" key="4">
    <source>
        <dbReference type="Pfam" id="PF17177"/>
    </source>
</evidence>
<feature type="region of interest" description="Disordered" evidence="3">
    <location>
        <begin position="45"/>
        <end position="80"/>
    </location>
</feature>
<evidence type="ECO:0000313" key="6">
    <source>
        <dbReference type="Proteomes" id="UP000076632"/>
    </source>
</evidence>
<dbReference type="OMA" id="QLHTGFW"/>
<gene>
    <name evidence="5" type="ORF">L228DRAFT_246181</name>
</gene>
<dbReference type="AlphaFoldDB" id="A0A165HEZ0"/>
<dbReference type="EMBL" id="KV407457">
    <property type="protein sequence ID" value="KZF23411.1"/>
    <property type="molecule type" value="Genomic_DNA"/>
</dbReference>
<feature type="repeat" description="PPR" evidence="2">
    <location>
        <begin position="776"/>
        <end position="810"/>
    </location>
</feature>
<name>A0A165HEZ0_XYLHT</name>
<evidence type="ECO:0000256" key="3">
    <source>
        <dbReference type="SAM" id="MobiDB-lite"/>
    </source>
</evidence>
<reference evidence="5 6" key="1">
    <citation type="journal article" date="2016" name="Fungal Biol.">
        <title>The genome of Xylona heveae provides a window into fungal endophytism.</title>
        <authorList>
            <person name="Gazis R."/>
            <person name="Kuo A."/>
            <person name="Riley R."/>
            <person name="LaButti K."/>
            <person name="Lipzen A."/>
            <person name="Lin J."/>
            <person name="Amirebrahimi M."/>
            <person name="Hesse C.N."/>
            <person name="Spatafora J.W."/>
            <person name="Henrissat B."/>
            <person name="Hainaut M."/>
            <person name="Grigoriev I.V."/>
            <person name="Hibbett D.S."/>
        </authorList>
    </citation>
    <scope>NUCLEOTIDE SEQUENCE [LARGE SCALE GENOMIC DNA]</scope>
    <source>
        <strain evidence="5 6">TC161</strain>
    </source>
</reference>
<dbReference type="InterPro" id="IPR051240">
    <property type="entry name" value="Mito_RNA-Proc/Resp"/>
</dbReference>
<evidence type="ECO:0000256" key="2">
    <source>
        <dbReference type="PROSITE-ProRule" id="PRU00708"/>
    </source>
</evidence>
<proteinExistence type="predicted"/>
<dbReference type="PANTHER" id="PTHR47933:SF11">
    <property type="entry name" value="PENTATRICOPEPTIDE REPEAT-CONTAINING PROTEIN 2"/>
    <property type="match status" value="1"/>
</dbReference>
<dbReference type="Pfam" id="PF01535">
    <property type="entry name" value="PPR"/>
    <property type="match status" value="2"/>
</dbReference>
<organism evidence="5 6">
    <name type="scientific">Xylona heveae (strain CBS 132557 / TC161)</name>
    <dbReference type="NCBI Taxonomy" id="1328760"/>
    <lineage>
        <taxon>Eukaryota</taxon>
        <taxon>Fungi</taxon>
        <taxon>Dikarya</taxon>
        <taxon>Ascomycota</taxon>
        <taxon>Pezizomycotina</taxon>
        <taxon>Xylonomycetes</taxon>
        <taxon>Xylonales</taxon>
        <taxon>Xylonaceae</taxon>
        <taxon>Xylona</taxon>
    </lineage>
</organism>
<sequence>MLERATTCPRSGGRNLLRISSAPVRTRRSLHVAFWNHGGHDLDPFQCNASPASQSEPKSVGQNGTGKPNSRGNGPANLPDAPTLDFLYPAKTLATLRRISVAKSASWGTCRETERIGKGLRTYSSAAAEVTVDSISNAQTAFHLSVPPSKPAHTSAPNAKYIAELRRLLDHPRRNDYERAWNLWRQGHLEIESLDLTARVLTYLTTSERPVDLKRAFHLYNILPSEKDAQSYRDGIVLYLKAKNFLKALGVHREAVEQLKGSGNFGTHIIMVRAINVGNWRLALETWEGFKRVQGRSLEAGQPGPSTYDLWRLVIGSDGFLQRAVSLAEFVKSQQGNDDYERWKSFAIELINYTLSARKFNPLHGRIYRFASDVSDNTPRQQSTDLFTASQDVVKYRQNVNNQFNSYNFHQQVIKSRPPTRPRRRIMQEAPRTDPVARFAYRLADILLEFGAMKEEQFADAIQIFQQRRNIPLVFSLYNKVRKEEGFSLSHRILFEILRNAISVHSVSDIETLLADWYKFHGRPPVLAFQAAMTELAAHGHAEKVHSLFDELRSIHPAEEIDFMNVLPSLLYVHARRAEVGETVRQFERIYKEFKLHQNLRCWNILIYAHTRVGDLEGALKHFSNLLSTRLPVDEFSFGTIMGICANRGDVDNVRSLITTASSRGITRSTTMMNCLVLAYVKSGNIKYAELLLHKLRKSTLRGSRTRMWNYVIVGWAQQRNIMAAQRVFRGMRMFHVRQDEWTYAAMMQLWAICQRPDDAWKMLRVGMPRQKLRPTAQHYAIVMGGYLACRQSDKVFNVYRHMLAHDIKPNFATQVLILKASANAKQSGESSRRISQTDMGLAQAEEILDRMMRTTDPSEIAAQEPRKSISNQPLDQAYPAAYFDFLIFTLGQRGAFGKVQKLYNDYLTLAKTTHPDKPVEPPIKLLSALMVTNLRQGKYDELTRCWNFAVQQAKRQARGLSDPDTSQPGWVLKSQRYLLLPPFPYLVKGLAAAGQCDKLIATVREMLAAGFDLNNRNWNLYVQTLAQNNHGVEAFQICEAKLMQKWRGWGRHNKRYRRIYLLGAENKPPSNKRAITDILVTYKTLVVLASFLVQLRSQGPSKERATTLESIRSVAPRTLDAVQRMPKTEDEFQIELLRQE</sequence>
<evidence type="ECO:0000313" key="5">
    <source>
        <dbReference type="EMBL" id="KZF23411.1"/>
    </source>
</evidence>
<dbReference type="InterPro" id="IPR033443">
    <property type="entry name" value="PROP1-like_PPR_dom"/>
</dbReference>
<dbReference type="PANTHER" id="PTHR47933">
    <property type="entry name" value="PENTATRICOPEPTIDE REPEAT-CONTAINING PROTEIN 1, MITOCHONDRIAL"/>
    <property type="match status" value="1"/>
</dbReference>
<keyword evidence="6" id="KW-1185">Reference proteome</keyword>
<dbReference type="InterPro" id="IPR002885">
    <property type="entry name" value="PPR_rpt"/>
</dbReference>
<dbReference type="RefSeq" id="XP_018188966.1">
    <property type="nucleotide sequence ID" value="XM_018332349.1"/>
</dbReference>
<feature type="compositionally biased region" description="Polar residues" evidence="3">
    <location>
        <begin position="47"/>
        <end position="72"/>
    </location>
</feature>
<dbReference type="STRING" id="1328760.A0A165HEZ0"/>